<feature type="transmembrane region" description="Helical" evidence="1">
    <location>
        <begin position="101"/>
        <end position="124"/>
    </location>
</feature>
<keyword evidence="1" id="KW-0472">Membrane</keyword>
<proteinExistence type="predicted"/>
<dbReference type="RefSeq" id="WP_183261334.1">
    <property type="nucleotide sequence ID" value="NZ_BAAAVZ010000003.1"/>
</dbReference>
<dbReference type="EMBL" id="JACHOT010000001">
    <property type="protein sequence ID" value="MBB4649489.1"/>
    <property type="molecule type" value="Genomic_DNA"/>
</dbReference>
<comment type="caution">
    <text evidence="2">The sequence shown here is derived from an EMBL/GenBank/DDBJ whole genome shotgun (WGS) entry which is preliminary data.</text>
</comment>
<feature type="transmembrane region" description="Helical" evidence="1">
    <location>
        <begin position="31"/>
        <end position="49"/>
    </location>
</feature>
<sequence>MKPFKRHVVFLISAALGVAALVAALLFGQPLAFAIGANVFFVAYIALILRQMPALDAAYLSHRAQDADEPVGIIFLVTIGIVAVAVGSLFMLINAKEATNPIALVFSLLSLPFGWFTIHAMAALHYAHLFWKGDDTSDTASTHGRKHIGGLGFPETDRPVGWDFLYFAVVIGMTAQTADTDISTTDMRRAVMLHSILSFFFNTIIVAAAVNLVVSLAN</sequence>
<evidence type="ECO:0000313" key="2">
    <source>
        <dbReference type="EMBL" id="MBB4649489.1"/>
    </source>
</evidence>
<dbReference type="InterPro" id="IPR009781">
    <property type="entry name" value="DUF1345"/>
</dbReference>
<feature type="transmembrane region" description="Helical" evidence="1">
    <location>
        <begin position="70"/>
        <end position="95"/>
    </location>
</feature>
<feature type="transmembrane region" description="Helical" evidence="1">
    <location>
        <begin position="7"/>
        <end position="25"/>
    </location>
</feature>
<keyword evidence="3" id="KW-1185">Reference proteome</keyword>
<accession>A0ABR6KY76</accession>
<organism evidence="2 3">
    <name type="scientific">Aminobacter niigataensis</name>
    <dbReference type="NCBI Taxonomy" id="83265"/>
    <lineage>
        <taxon>Bacteria</taxon>
        <taxon>Pseudomonadati</taxon>
        <taxon>Pseudomonadota</taxon>
        <taxon>Alphaproteobacteria</taxon>
        <taxon>Hyphomicrobiales</taxon>
        <taxon>Phyllobacteriaceae</taxon>
        <taxon>Aminobacter</taxon>
    </lineage>
</organism>
<keyword evidence="1" id="KW-1133">Transmembrane helix</keyword>
<name>A0ABR6KY76_9HYPH</name>
<dbReference type="Proteomes" id="UP000539538">
    <property type="component" value="Unassembled WGS sequence"/>
</dbReference>
<evidence type="ECO:0000313" key="3">
    <source>
        <dbReference type="Proteomes" id="UP000539538"/>
    </source>
</evidence>
<reference evidence="2 3" key="1">
    <citation type="submission" date="2020-08" db="EMBL/GenBank/DDBJ databases">
        <title>Genomic Encyclopedia of Type Strains, Phase IV (KMG-IV): sequencing the most valuable type-strain genomes for metagenomic binning, comparative biology and taxonomic classification.</title>
        <authorList>
            <person name="Goeker M."/>
        </authorList>
    </citation>
    <scope>NUCLEOTIDE SEQUENCE [LARGE SCALE GENOMIC DNA]</scope>
    <source>
        <strain evidence="2 3">DSM 7050</strain>
    </source>
</reference>
<feature type="transmembrane region" description="Helical" evidence="1">
    <location>
        <begin position="196"/>
        <end position="217"/>
    </location>
</feature>
<gene>
    <name evidence="2" type="ORF">GGQ99_001211</name>
</gene>
<protein>
    <submittedName>
        <fullName evidence="2">Membrane protein</fullName>
    </submittedName>
</protein>
<keyword evidence="1" id="KW-0812">Transmembrane</keyword>
<dbReference type="Pfam" id="PF07077">
    <property type="entry name" value="DUF1345"/>
    <property type="match status" value="1"/>
</dbReference>
<evidence type="ECO:0000256" key="1">
    <source>
        <dbReference type="SAM" id="Phobius"/>
    </source>
</evidence>